<organism evidence="1 2">
    <name type="scientific">Gallibacter intestinalis</name>
    <dbReference type="NCBI Taxonomy" id="2779356"/>
    <lineage>
        <taxon>Bacteria</taxon>
        <taxon>Bacillati</taxon>
        <taxon>Bacillota</taxon>
        <taxon>Clostridia</taxon>
        <taxon>Eubacteriales</taxon>
        <taxon>Eubacteriaceae</taxon>
        <taxon>Gallibacter</taxon>
    </lineage>
</organism>
<evidence type="ECO:0000313" key="1">
    <source>
        <dbReference type="EMBL" id="MBE5035805.1"/>
    </source>
</evidence>
<gene>
    <name evidence="1" type="ORF">INF20_05895</name>
</gene>
<accession>A0ABR9QY43</accession>
<reference evidence="1 2" key="1">
    <citation type="submission" date="2020-10" db="EMBL/GenBank/DDBJ databases">
        <title>ChiBAC.</title>
        <authorList>
            <person name="Zenner C."/>
            <person name="Hitch T.C.A."/>
            <person name="Clavel T."/>
        </authorList>
    </citation>
    <scope>NUCLEOTIDE SEQUENCE [LARGE SCALE GENOMIC DNA]</scope>
    <source>
        <strain evidence="1 2">DSM 108706</strain>
    </source>
</reference>
<protein>
    <submittedName>
        <fullName evidence="1">Uncharacterized protein</fullName>
    </submittedName>
</protein>
<proteinExistence type="predicted"/>
<sequence>MDENTIDSMLGFTAEKIGDIDGKVDNIGDLLVDSTTEASVSTSTPKVLEITLPKAGVYVVTGSCEWGVDNANLITKLVLLDDANNSFANERNTMANGGGSSIAGIIKADAGDAVKLQISWSGGSGSVRCEKINFRAVRVGGQ</sequence>
<dbReference type="Proteomes" id="UP001516588">
    <property type="component" value="Unassembled WGS sequence"/>
</dbReference>
<name>A0ABR9QY43_9FIRM</name>
<dbReference type="EMBL" id="JADCKA010000009">
    <property type="protein sequence ID" value="MBE5035805.1"/>
    <property type="molecule type" value="Genomic_DNA"/>
</dbReference>
<keyword evidence="2" id="KW-1185">Reference proteome</keyword>
<comment type="caution">
    <text evidence="1">The sequence shown here is derived from an EMBL/GenBank/DDBJ whole genome shotgun (WGS) entry which is preliminary data.</text>
</comment>
<evidence type="ECO:0000313" key="2">
    <source>
        <dbReference type="Proteomes" id="UP001516588"/>
    </source>
</evidence>
<dbReference type="RefSeq" id="WP_226385453.1">
    <property type="nucleotide sequence ID" value="NZ_JADCKA010000009.1"/>
</dbReference>